<dbReference type="Proteomes" id="UP000030185">
    <property type="component" value="Unassembled WGS sequence"/>
</dbReference>
<reference evidence="1 2" key="1">
    <citation type="submission" date="2014-09" db="EMBL/GenBank/DDBJ databases">
        <title>Sporocytophaga myxococcoides PG-01 genome sequencing.</title>
        <authorList>
            <person name="Liu L."/>
            <person name="Gao P.J."/>
            <person name="Chen G.J."/>
            <person name="Wang L.S."/>
        </authorList>
    </citation>
    <scope>NUCLEOTIDE SEQUENCE [LARGE SCALE GENOMIC DNA]</scope>
    <source>
        <strain evidence="1 2">PG-01</strain>
    </source>
</reference>
<dbReference type="SUPFAM" id="SSF102829">
    <property type="entry name" value="Cell division protein ZapA-like"/>
    <property type="match status" value="1"/>
</dbReference>
<proteinExistence type="predicted"/>
<dbReference type="InterPro" id="IPR036192">
    <property type="entry name" value="Cell_div_ZapA-like_sf"/>
</dbReference>
<accession>A0A098L896</accession>
<evidence type="ECO:0000313" key="1">
    <source>
        <dbReference type="EMBL" id="GAL82851.1"/>
    </source>
</evidence>
<dbReference type="eggNOG" id="COG3027">
    <property type="taxonomic scope" value="Bacteria"/>
</dbReference>
<dbReference type="OrthoDB" id="1495773at2"/>
<organism evidence="1 2">
    <name type="scientific">Sporocytophaga myxococcoides</name>
    <dbReference type="NCBI Taxonomy" id="153721"/>
    <lineage>
        <taxon>Bacteria</taxon>
        <taxon>Pseudomonadati</taxon>
        <taxon>Bacteroidota</taxon>
        <taxon>Cytophagia</taxon>
        <taxon>Cytophagales</taxon>
        <taxon>Cytophagaceae</taxon>
        <taxon>Sporocytophaga</taxon>
    </lineage>
</organism>
<dbReference type="STRING" id="153721.MYP_77"/>
<protein>
    <recommendedName>
        <fullName evidence="3">Cell division protein ZapA</fullName>
    </recommendedName>
</protein>
<dbReference type="RefSeq" id="WP_045456969.1">
    <property type="nucleotide sequence ID" value="NZ_BBLT01000001.1"/>
</dbReference>
<dbReference type="AlphaFoldDB" id="A0A098L896"/>
<comment type="caution">
    <text evidence="1">The sequence shown here is derived from an EMBL/GenBank/DDBJ whole genome shotgun (WGS) entry which is preliminary data.</text>
</comment>
<dbReference type="Pfam" id="PF05164">
    <property type="entry name" value="ZapA"/>
    <property type="match status" value="1"/>
</dbReference>
<dbReference type="InterPro" id="IPR007838">
    <property type="entry name" value="Cell_div_ZapA-like"/>
</dbReference>
<evidence type="ECO:0000313" key="2">
    <source>
        <dbReference type="Proteomes" id="UP000030185"/>
    </source>
</evidence>
<gene>
    <name evidence="1" type="ORF">MYP_77</name>
</gene>
<name>A0A098L896_9BACT</name>
<evidence type="ECO:0008006" key="3">
    <source>
        <dbReference type="Google" id="ProtNLM"/>
    </source>
</evidence>
<dbReference type="EMBL" id="BBLT01000001">
    <property type="protein sequence ID" value="GAL82851.1"/>
    <property type="molecule type" value="Genomic_DNA"/>
</dbReference>
<keyword evidence="2" id="KW-1185">Reference proteome</keyword>
<sequence>MGELSIKIRIAEREYPMRVDAAEEERLRIAGRLINERIKMYRDQFGIDDKQDLLAMVAFDCFAEGLRTDAENQKYINELESKITHLDHLISNSGI</sequence>